<feature type="region of interest" description="Disordered" evidence="1">
    <location>
        <begin position="1"/>
        <end position="23"/>
    </location>
</feature>
<dbReference type="AlphaFoldDB" id="A0A8X6T9X9"/>
<sequence>MFKTTRDVSGFIPKSIEESSPHPQNRWKLLQEIKKGVSIKSGIRNPCIICKKDLRGEGSSEPHCGRFGFHQGTCY</sequence>
<protein>
    <submittedName>
        <fullName evidence="2">Uncharacterized protein</fullName>
    </submittedName>
</protein>
<proteinExistence type="predicted"/>
<dbReference type="EMBL" id="BMAW01099733">
    <property type="protein sequence ID" value="GFS91454.1"/>
    <property type="molecule type" value="Genomic_DNA"/>
</dbReference>
<evidence type="ECO:0000313" key="3">
    <source>
        <dbReference type="Proteomes" id="UP000887013"/>
    </source>
</evidence>
<keyword evidence="3" id="KW-1185">Reference proteome</keyword>
<accession>A0A8X6T9X9</accession>
<comment type="caution">
    <text evidence="2">The sequence shown here is derived from an EMBL/GenBank/DDBJ whole genome shotgun (WGS) entry which is preliminary data.</text>
</comment>
<dbReference type="Proteomes" id="UP000887013">
    <property type="component" value="Unassembled WGS sequence"/>
</dbReference>
<reference evidence="2" key="1">
    <citation type="submission" date="2020-08" db="EMBL/GenBank/DDBJ databases">
        <title>Multicomponent nature underlies the extraordinary mechanical properties of spider dragline silk.</title>
        <authorList>
            <person name="Kono N."/>
            <person name="Nakamura H."/>
            <person name="Mori M."/>
            <person name="Yoshida Y."/>
            <person name="Ohtoshi R."/>
            <person name="Malay A.D."/>
            <person name="Moran D.A.P."/>
            <person name="Tomita M."/>
            <person name="Numata K."/>
            <person name="Arakawa K."/>
        </authorList>
    </citation>
    <scope>NUCLEOTIDE SEQUENCE</scope>
</reference>
<evidence type="ECO:0000313" key="2">
    <source>
        <dbReference type="EMBL" id="GFS91454.1"/>
    </source>
</evidence>
<evidence type="ECO:0000256" key="1">
    <source>
        <dbReference type="SAM" id="MobiDB-lite"/>
    </source>
</evidence>
<name>A0A8X6T9X9_NEPPI</name>
<gene>
    <name evidence="2" type="ORF">NPIL_409781</name>
</gene>
<organism evidence="2 3">
    <name type="scientific">Nephila pilipes</name>
    <name type="common">Giant wood spider</name>
    <name type="synonym">Nephila maculata</name>
    <dbReference type="NCBI Taxonomy" id="299642"/>
    <lineage>
        <taxon>Eukaryota</taxon>
        <taxon>Metazoa</taxon>
        <taxon>Ecdysozoa</taxon>
        <taxon>Arthropoda</taxon>
        <taxon>Chelicerata</taxon>
        <taxon>Arachnida</taxon>
        <taxon>Araneae</taxon>
        <taxon>Araneomorphae</taxon>
        <taxon>Entelegynae</taxon>
        <taxon>Araneoidea</taxon>
        <taxon>Nephilidae</taxon>
        <taxon>Nephila</taxon>
    </lineage>
</organism>